<dbReference type="Proteomes" id="UP000325211">
    <property type="component" value="Chromosome"/>
</dbReference>
<proteinExistence type="predicted"/>
<reference evidence="1 2" key="1">
    <citation type="submission" date="2018-05" db="EMBL/GenBank/DDBJ databases">
        <title>Streptomyces venezuelae.</title>
        <authorList>
            <person name="Kim W."/>
            <person name="Lee N."/>
            <person name="Cho B.-K."/>
        </authorList>
    </citation>
    <scope>NUCLEOTIDE SEQUENCE [LARGE SCALE GENOMIC DNA]</scope>
    <source>
        <strain evidence="1 2">ATCC 21782</strain>
    </source>
</reference>
<protein>
    <recommendedName>
        <fullName evidence="3">HEAT repeat domain-containing protein</fullName>
    </recommendedName>
</protein>
<evidence type="ECO:0008006" key="3">
    <source>
        <dbReference type="Google" id="ProtNLM"/>
    </source>
</evidence>
<sequence>MGAADDAREMLVRLLDTDQSVRSRALDYLNHVVHHQNTLYEATIPAALYVAGILTDPRTQWHVDKRHDVPGLIRAELLDWLGSVAREADDEAEAASRRHGFPPEDHPPFTGIRRIRPQLFIAVSGYLRDPDLRVRVAAITACIPLLDDSRLVHHRQALVPLLRQVLAASERWQHQELAIETLQAWDEDTSGLEVRRNPFEFCDAELGASGWGAATSLASTGVDDPPF</sequence>
<gene>
    <name evidence="1" type="ORF">DEJ50_32975</name>
</gene>
<evidence type="ECO:0000313" key="1">
    <source>
        <dbReference type="EMBL" id="QES51935.1"/>
    </source>
</evidence>
<dbReference type="InterPro" id="IPR011989">
    <property type="entry name" value="ARM-like"/>
</dbReference>
<accession>A0A5P2D9Z4</accession>
<dbReference type="AlphaFoldDB" id="A0A5P2D9Z4"/>
<evidence type="ECO:0000313" key="2">
    <source>
        <dbReference type="Proteomes" id="UP000325211"/>
    </source>
</evidence>
<organism evidence="1 2">
    <name type="scientific">Streptomyces venezuelae</name>
    <dbReference type="NCBI Taxonomy" id="54571"/>
    <lineage>
        <taxon>Bacteria</taxon>
        <taxon>Bacillati</taxon>
        <taxon>Actinomycetota</taxon>
        <taxon>Actinomycetes</taxon>
        <taxon>Kitasatosporales</taxon>
        <taxon>Streptomycetaceae</taxon>
        <taxon>Streptomyces</taxon>
    </lineage>
</organism>
<name>A0A5P2D9Z4_STRVZ</name>
<dbReference type="EMBL" id="CP029190">
    <property type="protein sequence ID" value="QES51935.1"/>
    <property type="molecule type" value="Genomic_DNA"/>
</dbReference>
<dbReference type="SUPFAM" id="SSF48371">
    <property type="entry name" value="ARM repeat"/>
    <property type="match status" value="1"/>
</dbReference>
<dbReference type="Gene3D" id="1.25.10.10">
    <property type="entry name" value="Leucine-rich Repeat Variant"/>
    <property type="match status" value="1"/>
</dbReference>
<dbReference type="InterPro" id="IPR016024">
    <property type="entry name" value="ARM-type_fold"/>
</dbReference>